<reference evidence="2 3" key="1">
    <citation type="submission" date="2018-09" db="EMBL/GenBank/DDBJ databases">
        <title>YIM PH21274 draft genome.</title>
        <authorList>
            <person name="Miao C."/>
        </authorList>
    </citation>
    <scope>NUCLEOTIDE SEQUENCE [LARGE SCALE GENOMIC DNA]</scope>
    <source>
        <strain evidence="2 3">YIM PH 21724</strain>
    </source>
</reference>
<keyword evidence="3" id="KW-1185">Reference proteome</keyword>
<dbReference type="PANTHER" id="PTHR36180">
    <property type="entry name" value="DNA-BINDING PROTEIN-RELATED-RELATED"/>
    <property type="match status" value="1"/>
</dbReference>
<comment type="caution">
    <text evidence="2">The sequence shown here is derived from an EMBL/GenBank/DDBJ whole genome shotgun (WGS) entry which is preliminary data.</text>
</comment>
<dbReference type="PROSITE" id="PS51750">
    <property type="entry name" value="BRO_N"/>
    <property type="match status" value="1"/>
</dbReference>
<dbReference type="OrthoDB" id="9812611at2"/>
<evidence type="ECO:0000313" key="3">
    <source>
        <dbReference type="Proteomes" id="UP000266677"/>
    </source>
</evidence>
<sequence length="146" mass="16272">MPNEIQPFEFNGAQVRTLVVDGEPWFVAKDVTDILGFKKGYEAVTQHVLPAQRTTVNCGSGLNPKRVAINEAGLYRLLMRSNVPGAERFQAWVTDEILPAIRKTGRYDAVQLAVPQTYAEALRAAADQYERAELETAKRLELEANP</sequence>
<accession>A0A3A4KG21</accession>
<organism evidence="2 3">
    <name type="scientific">Nocardia panacis</name>
    <dbReference type="NCBI Taxonomy" id="2340916"/>
    <lineage>
        <taxon>Bacteria</taxon>
        <taxon>Bacillati</taxon>
        <taxon>Actinomycetota</taxon>
        <taxon>Actinomycetes</taxon>
        <taxon>Mycobacteriales</taxon>
        <taxon>Nocardiaceae</taxon>
        <taxon>Nocardia</taxon>
    </lineage>
</organism>
<dbReference type="AlphaFoldDB" id="A0A3A4KG21"/>
<evidence type="ECO:0000313" key="2">
    <source>
        <dbReference type="EMBL" id="RJO74898.1"/>
    </source>
</evidence>
<protein>
    <recommendedName>
        <fullName evidence="1">Bro-N domain-containing protein</fullName>
    </recommendedName>
</protein>
<dbReference type="Proteomes" id="UP000266677">
    <property type="component" value="Unassembled WGS sequence"/>
</dbReference>
<dbReference type="EMBL" id="QZFU01000019">
    <property type="protein sequence ID" value="RJO74898.1"/>
    <property type="molecule type" value="Genomic_DNA"/>
</dbReference>
<dbReference type="SMART" id="SM01040">
    <property type="entry name" value="Bro-N"/>
    <property type="match status" value="1"/>
</dbReference>
<gene>
    <name evidence="2" type="ORF">D5S18_15900</name>
</gene>
<dbReference type="PANTHER" id="PTHR36180:SF2">
    <property type="entry name" value="BRO FAMILY PROTEIN"/>
    <property type="match status" value="1"/>
</dbReference>
<proteinExistence type="predicted"/>
<evidence type="ECO:0000259" key="1">
    <source>
        <dbReference type="PROSITE" id="PS51750"/>
    </source>
</evidence>
<dbReference type="RefSeq" id="WP_120041678.1">
    <property type="nucleotide sequence ID" value="NZ_QZFU01000019.1"/>
</dbReference>
<name>A0A3A4KG21_9NOCA</name>
<dbReference type="InterPro" id="IPR003497">
    <property type="entry name" value="BRO_N_domain"/>
</dbReference>
<dbReference type="Pfam" id="PF02498">
    <property type="entry name" value="Bro-N"/>
    <property type="match status" value="1"/>
</dbReference>
<feature type="domain" description="Bro-N" evidence="1">
    <location>
        <begin position="2"/>
        <end position="105"/>
    </location>
</feature>